<dbReference type="PANTHER" id="PTHR14647:SF87">
    <property type="entry name" value="PUTATIVE-RELATED"/>
    <property type="match status" value="1"/>
</dbReference>
<evidence type="ECO:0000256" key="2">
    <source>
        <dbReference type="ARBA" id="ARBA00008124"/>
    </source>
</evidence>
<comment type="subcellular location">
    <subcellularLocation>
        <location evidence="1">Golgi apparatus membrane</location>
        <topology evidence="1">Single-pass type II membrane protein</topology>
    </subcellularLocation>
</comment>
<dbReference type="KEGG" id="cvn:111106833"/>
<protein>
    <submittedName>
        <fullName evidence="12">Galactose-3-O-sulfotransferase 2-like</fullName>
    </submittedName>
</protein>
<evidence type="ECO:0000256" key="8">
    <source>
        <dbReference type="ARBA" id="ARBA00023136"/>
    </source>
</evidence>
<reference evidence="12" key="2">
    <citation type="submission" date="2025-08" db="UniProtKB">
        <authorList>
            <consortium name="RefSeq"/>
        </authorList>
    </citation>
    <scope>IDENTIFICATION</scope>
    <source>
        <tissue evidence="12">Whole sample</tissue>
    </source>
</reference>
<evidence type="ECO:0000256" key="5">
    <source>
        <dbReference type="ARBA" id="ARBA00022968"/>
    </source>
</evidence>
<keyword evidence="3" id="KW-0808">Transferase</keyword>
<dbReference type="InterPro" id="IPR009729">
    <property type="entry name" value="Gal-3-0_sulfotransfrase"/>
</dbReference>
<evidence type="ECO:0000256" key="7">
    <source>
        <dbReference type="ARBA" id="ARBA00023034"/>
    </source>
</evidence>
<feature type="transmembrane region" description="Helical" evidence="10">
    <location>
        <begin position="21"/>
        <end position="39"/>
    </location>
</feature>
<evidence type="ECO:0000256" key="6">
    <source>
        <dbReference type="ARBA" id="ARBA00022989"/>
    </source>
</evidence>
<dbReference type="AlphaFoldDB" id="A0A8B8B1V0"/>
<evidence type="ECO:0000313" key="11">
    <source>
        <dbReference type="Proteomes" id="UP000694844"/>
    </source>
</evidence>
<dbReference type="GeneID" id="111106833"/>
<dbReference type="PANTHER" id="PTHR14647">
    <property type="entry name" value="GALACTOSE-3-O-SULFOTRANSFERASE"/>
    <property type="match status" value="1"/>
</dbReference>
<evidence type="ECO:0000256" key="9">
    <source>
        <dbReference type="ARBA" id="ARBA00023180"/>
    </source>
</evidence>
<dbReference type="Pfam" id="PF06990">
    <property type="entry name" value="Gal-3-0_sulfotr"/>
    <property type="match status" value="1"/>
</dbReference>
<keyword evidence="7" id="KW-0333">Golgi apparatus</keyword>
<dbReference type="GO" id="GO:0000139">
    <property type="term" value="C:Golgi membrane"/>
    <property type="evidence" value="ECO:0007669"/>
    <property type="project" value="UniProtKB-SubCell"/>
</dbReference>
<proteinExistence type="inferred from homology"/>
<dbReference type="OrthoDB" id="514299at2759"/>
<keyword evidence="11" id="KW-1185">Reference proteome</keyword>
<accession>A0A8B8B1V0</accession>
<dbReference type="Proteomes" id="UP000694844">
    <property type="component" value="Chromosome 1"/>
</dbReference>
<keyword evidence="9" id="KW-0325">Glycoprotein</keyword>
<keyword evidence="5" id="KW-0735">Signal-anchor</keyword>
<keyword evidence="6 10" id="KW-1133">Transmembrane helix</keyword>
<reference evidence="11" key="1">
    <citation type="submission" date="2024-06" db="UniProtKB">
        <authorList>
            <consortium name="RefSeq"/>
        </authorList>
    </citation>
    <scope>NUCLEOTIDE SEQUENCE [LARGE SCALE GENOMIC DNA]</scope>
</reference>
<keyword evidence="4 10" id="KW-0812">Transmembrane</keyword>
<dbReference type="Gene3D" id="3.40.50.300">
    <property type="entry name" value="P-loop containing nucleotide triphosphate hydrolases"/>
    <property type="match status" value="1"/>
</dbReference>
<dbReference type="GO" id="GO:0009247">
    <property type="term" value="P:glycolipid biosynthetic process"/>
    <property type="evidence" value="ECO:0007669"/>
    <property type="project" value="InterPro"/>
</dbReference>
<evidence type="ECO:0000256" key="10">
    <source>
        <dbReference type="SAM" id="Phobius"/>
    </source>
</evidence>
<dbReference type="InterPro" id="IPR027417">
    <property type="entry name" value="P-loop_NTPase"/>
</dbReference>
<keyword evidence="8 10" id="KW-0472">Membrane</keyword>
<dbReference type="RefSeq" id="XP_022297387.1">
    <property type="nucleotide sequence ID" value="XM_022441679.1"/>
</dbReference>
<name>A0A8B8B1V0_CRAVI</name>
<sequence length="414" mass="49735">MLSYCRLSLLGRKSRRQWLHLILFTTAVLFVYVVVSKAFNCSNTQSVIRDWSVYPVDTPVFQHNQTVVSNSALRHQIGKEEFQHVAFLKVHKTASSTVTNIIQRFGWKRHLNFILPSSSPNLISQNESITEKNILHMDKDEAFDILCNHVLYDQRQFSKYLPKDTVYIGIVREPFAQFVSSVYYYKFKWSVPYLARLPNNAPIKYLLQNPKQYEPKRSENSFTKNRMSVDFGLPKELFYTTDRKKILSYLRKLHTEFQLVMIKEYFDESLILLRRLLGWNIQDIIYVKMNSFHYVARVSYRDRHLHKQNSFLDYCLYNYFLQVFWRQVRQQGEDFHTEVSYFRQLRSAIEDFCLEMKKNSALHRTMFEAKENEFHSNFIIDRDMCELLMLNEVEFSTKLKWRQFPHLRIRGNHI</sequence>
<evidence type="ECO:0000313" key="12">
    <source>
        <dbReference type="RefSeq" id="XP_022297387.1"/>
    </source>
</evidence>
<organism evidence="11 12">
    <name type="scientific">Crassostrea virginica</name>
    <name type="common">Eastern oyster</name>
    <dbReference type="NCBI Taxonomy" id="6565"/>
    <lineage>
        <taxon>Eukaryota</taxon>
        <taxon>Metazoa</taxon>
        <taxon>Spiralia</taxon>
        <taxon>Lophotrochozoa</taxon>
        <taxon>Mollusca</taxon>
        <taxon>Bivalvia</taxon>
        <taxon>Autobranchia</taxon>
        <taxon>Pteriomorphia</taxon>
        <taxon>Ostreida</taxon>
        <taxon>Ostreoidea</taxon>
        <taxon>Ostreidae</taxon>
        <taxon>Crassostrea</taxon>
    </lineage>
</organism>
<dbReference type="GO" id="GO:0001733">
    <property type="term" value="F:galactosylceramide sulfotransferase activity"/>
    <property type="evidence" value="ECO:0007669"/>
    <property type="project" value="InterPro"/>
</dbReference>
<evidence type="ECO:0000256" key="3">
    <source>
        <dbReference type="ARBA" id="ARBA00022679"/>
    </source>
</evidence>
<evidence type="ECO:0000256" key="4">
    <source>
        <dbReference type="ARBA" id="ARBA00022692"/>
    </source>
</evidence>
<evidence type="ECO:0000256" key="1">
    <source>
        <dbReference type="ARBA" id="ARBA00004323"/>
    </source>
</evidence>
<comment type="similarity">
    <text evidence="2">Belongs to the galactose-3-O-sulfotransferase family.</text>
</comment>
<gene>
    <name evidence="12" type="primary">LOC111106833</name>
</gene>